<evidence type="ECO:0000313" key="2">
    <source>
        <dbReference type="Proteomes" id="UP000078534"/>
    </source>
</evidence>
<evidence type="ECO:0000313" key="1">
    <source>
        <dbReference type="EMBL" id="OAS82146.1"/>
    </source>
</evidence>
<protein>
    <submittedName>
        <fullName evidence="1">Uncharacterized protein</fullName>
    </submittedName>
</protein>
<dbReference type="RefSeq" id="WP_066340772.1">
    <property type="nucleotide sequence ID" value="NZ_LWSG01000046.1"/>
</dbReference>
<organism evidence="1 2">
    <name type="scientific">Metabacillus litoralis</name>
    <dbReference type="NCBI Taxonomy" id="152268"/>
    <lineage>
        <taxon>Bacteria</taxon>
        <taxon>Bacillati</taxon>
        <taxon>Bacillota</taxon>
        <taxon>Bacilli</taxon>
        <taxon>Bacillales</taxon>
        <taxon>Bacillaceae</taxon>
        <taxon>Metabacillus</taxon>
    </lineage>
</organism>
<proteinExistence type="predicted"/>
<dbReference type="EMBL" id="LWSG01000046">
    <property type="protein sequence ID" value="OAS82146.1"/>
    <property type="molecule type" value="Genomic_DNA"/>
</dbReference>
<comment type="caution">
    <text evidence="1">The sequence shown here is derived from an EMBL/GenBank/DDBJ whole genome shotgun (WGS) entry which is preliminary data.</text>
</comment>
<keyword evidence="2" id="KW-1185">Reference proteome</keyword>
<name>A0A179SKI2_9BACI</name>
<gene>
    <name evidence="1" type="ORF">A6K24_13915</name>
</gene>
<accession>A0A179SKI2</accession>
<dbReference type="OrthoDB" id="2930886at2"/>
<sequence>MEKVCGKCSKEQGMPKEERIELAMSRLPNTVYRCPICKDEQVYLAHVKNNVSSVEAPVETIENTKKKSKFSTKTVQEQLELF</sequence>
<dbReference type="AlphaFoldDB" id="A0A179SKI2"/>
<reference evidence="2" key="1">
    <citation type="submission" date="2016-04" db="EMBL/GenBank/DDBJ databases">
        <authorList>
            <person name="Lyu Z."/>
            <person name="Lyu W."/>
        </authorList>
    </citation>
    <scope>NUCLEOTIDE SEQUENCE [LARGE SCALE GENOMIC DNA]</scope>
    <source>
        <strain evidence="2">C44</strain>
    </source>
</reference>
<dbReference type="Proteomes" id="UP000078534">
    <property type="component" value="Unassembled WGS sequence"/>
</dbReference>
<dbReference type="STRING" id="152268.A6K24_13915"/>